<keyword evidence="5 13" id="KW-0812">Transmembrane</keyword>
<evidence type="ECO:0000313" key="17">
    <source>
        <dbReference type="WBParaSite" id="jg7526"/>
    </source>
</evidence>
<dbReference type="Proteomes" id="UP000887574">
    <property type="component" value="Unplaced"/>
</dbReference>
<evidence type="ECO:0000256" key="4">
    <source>
        <dbReference type="ARBA" id="ARBA00022448"/>
    </source>
</evidence>
<keyword evidence="8 13" id="KW-0809">Transit peptide</keyword>
<evidence type="ECO:0000256" key="3">
    <source>
        <dbReference type="ARBA" id="ARBA00006344"/>
    </source>
</evidence>
<feature type="domain" description="FCP1 homology" evidence="15">
    <location>
        <begin position="221"/>
        <end position="365"/>
    </location>
</feature>
<feature type="compositionally biased region" description="Basic and acidic residues" evidence="14">
    <location>
        <begin position="85"/>
        <end position="101"/>
    </location>
</feature>
<dbReference type="InterPro" id="IPR023214">
    <property type="entry name" value="HAD_sf"/>
</dbReference>
<evidence type="ECO:0000256" key="12">
    <source>
        <dbReference type="ARBA" id="ARBA00023136"/>
    </source>
</evidence>
<dbReference type="Pfam" id="PF03031">
    <property type="entry name" value="NIF"/>
    <property type="match status" value="1"/>
</dbReference>
<evidence type="ECO:0000256" key="9">
    <source>
        <dbReference type="ARBA" id="ARBA00022989"/>
    </source>
</evidence>
<sequence length="432" mass="49549">MYMAIKGTILKSSNCRWYTFLRNASSSDQAMKNWKSVVGEPKIRSPFDNPPRFSAPEPSEYRSSIPSSSSNQSWEGVSYQNTSQIKDRTSASARNEFKTTESEVSPAASSNGNLWYRMTSFMRIPGIEDMSEQDKKAKKLARNTKLGCYVVFGSLALGIVWFIWEYSGPQRDNSGSLVTDQYTGSWLAYLYRCRDAAYAYVNTIVEPSRDVLLPPPLPIPYHQPKYTVVVEMKNVLYHPEWTYSTGHRFKKRPALDYFLDVVGYPNFELVVYTSEAGPTAEPLVKSLDPKQKIMYHLYRDCTKYMSGNYVKDLNKLGRDLKKVIYIDFDPNAFQLNPENVLRIPKWEGNMDDTTLVDLAELLKTIFMSEVDDVRPTLQHYSQFDNPAAEFKRRALMVAEQQKQADEAKETEKPNMLKRALGKTFGFQRHSGI</sequence>
<dbReference type="CDD" id="cd07521">
    <property type="entry name" value="HAD_FCP1-like"/>
    <property type="match status" value="1"/>
</dbReference>
<keyword evidence="4 13" id="KW-0813">Transport</keyword>
<accession>A0A915EML6</accession>
<keyword evidence="6" id="KW-0999">Mitochondrion inner membrane</keyword>
<keyword evidence="11 13" id="KW-0496">Mitochondrion</keyword>
<evidence type="ECO:0000313" key="16">
    <source>
        <dbReference type="Proteomes" id="UP000887574"/>
    </source>
</evidence>
<evidence type="ECO:0000256" key="1">
    <source>
        <dbReference type="ARBA" id="ARBA00002959"/>
    </source>
</evidence>
<comment type="subcellular location">
    <subcellularLocation>
        <location evidence="2 13">Mitochondrion inner membrane</location>
        <topology evidence="2 13">Single-pass membrane protein</topology>
    </subcellularLocation>
</comment>
<evidence type="ECO:0000256" key="10">
    <source>
        <dbReference type="ARBA" id="ARBA00023010"/>
    </source>
</evidence>
<dbReference type="Gene3D" id="3.40.50.1000">
    <property type="entry name" value="HAD superfamily/HAD-like"/>
    <property type="match status" value="1"/>
</dbReference>
<dbReference type="InterPro" id="IPR036412">
    <property type="entry name" value="HAD-like_sf"/>
</dbReference>
<keyword evidence="12 13" id="KW-0472">Membrane</keyword>
<comment type="subunit">
    <text evidence="13">Component of the TIM23 complex.</text>
</comment>
<keyword evidence="9 13" id="KW-1133">Transmembrane helix</keyword>
<dbReference type="SMART" id="SM00577">
    <property type="entry name" value="CPDc"/>
    <property type="match status" value="1"/>
</dbReference>
<evidence type="ECO:0000256" key="5">
    <source>
        <dbReference type="ARBA" id="ARBA00022692"/>
    </source>
</evidence>
<dbReference type="FunFam" id="3.40.50.1000:FF:000019">
    <property type="entry name" value="Mitochondrial import inner membrane translocase subunit TIM50"/>
    <property type="match status" value="1"/>
</dbReference>
<dbReference type="AlphaFoldDB" id="A0A915EML6"/>
<feature type="transmembrane region" description="Helical" evidence="13">
    <location>
        <begin position="146"/>
        <end position="164"/>
    </location>
</feature>
<evidence type="ECO:0000256" key="14">
    <source>
        <dbReference type="SAM" id="MobiDB-lite"/>
    </source>
</evidence>
<feature type="region of interest" description="Disordered" evidence="14">
    <location>
        <begin position="40"/>
        <end position="108"/>
    </location>
</feature>
<dbReference type="GO" id="GO:0015031">
    <property type="term" value="P:protein transport"/>
    <property type="evidence" value="ECO:0007669"/>
    <property type="project" value="UniProtKB-KW"/>
</dbReference>
<dbReference type="InterPro" id="IPR004274">
    <property type="entry name" value="FCP1_dom"/>
</dbReference>
<feature type="compositionally biased region" description="Low complexity" evidence="14">
    <location>
        <begin position="56"/>
        <end position="75"/>
    </location>
</feature>
<dbReference type="InterPro" id="IPR050365">
    <property type="entry name" value="TIM50"/>
</dbReference>
<evidence type="ECO:0000256" key="6">
    <source>
        <dbReference type="ARBA" id="ARBA00022792"/>
    </source>
</evidence>
<keyword evidence="10 13" id="KW-0811">Translocation</keyword>
<evidence type="ECO:0000256" key="7">
    <source>
        <dbReference type="ARBA" id="ARBA00022927"/>
    </source>
</evidence>
<dbReference type="PANTHER" id="PTHR12210">
    <property type="entry name" value="DULLARD PROTEIN PHOSPHATASE"/>
    <property type="match status" value="1"/>
</dbReference>
<reference evidence="17" key="1">
    <citation type="submission" date="2022-11" db="UniProtKB">
        <authorList>
            <consortium name="WormBaseParasite"/>
        </authorList>
    </citation>
    <scope>IDENTIFICATION</scope>
</reference>
<evidence type="ECO:0000256" key="8">
    <source>
        <dbReference type="ARBA" id="ARBA00022946"/>
    </source>
</evidence>
<proteinExistence type="inferred from homology"/>
<evidence type="ECO:0000256" key="11">
    <source>
        <dbReference type="ARBA" id="ARBA00023128"/>
    </source>
</evidence>
<dbReference type="PROSITE" id="PS50969">
    <property type="entry name" value="FCP1"/>
    <property type="match status" value="1"/>
</dbReference>
<dbReference type="SUPFAM" id="SSF56784">
    <property type="entry name" value="HAD-like"/>
    <property type="match status" value="1"/>
</dbReference>
<evidence type="ECO:0000256" key="2">
    <source>
        <dbReference type="ARBA" id="ARBA00004434"/>
    </source>
</evidence>
<keyword evidence="7 13" id="KW-0653">Protein transport</keyword>
<protein>
    <recommendedName>
        <fullName evidence="13">Mitochondrial import inner membrane translocase subunit TIM50</fullName>
    </recommendedName>
</protein>
<comment type="similarity">
    <text evidence="3 13">Belongs to the TIM50 family.</text>
</comment>
<comment type="function">
    <text evidence="1 13">Essential component of the TIM23 complex, a complex that mediates the translocation of transit peptide-containing proteins across the mitochondrial inner membrane.</text>
</comment>
<keyword evidence="16" id="KW-1185">Reference proteome</keyword>
<dbReference type="WBParaSite" id="jg7526">
    <property type="protein sequence ID" value="jg7526"/>
    <property type="gene ID" value="jg7526"/>
</dbReference>
<evidence type="ECO:0000256" key="13">
    <source>
        <dbReference type="RuleBase" id="RU365079"/>
    </source>
</evidence>
<organism evidence="16 17">
    <name type="scientific">Ditylenchus dipsaci</name>
    <dbReference type="NCBI Taxonomy" id="166011"/>
    <lineage>
        <taxon>Eukaryota</taxon>
        <taxon>Metazoa</taxon>
        <taxon>Ecdysozoa</taxon>
        <taxon>Nematoda</taxon>
        <taxon>Chromadorea</taxon>
        <taxon>Rhabditida</taxon>
        <taxon>Tylenchina</taxon>
        <taxon>Tylenchomorpha</taxon>
        <taxon>Sphaerularioidea</taxon>
        <taxon>Anguinidae</taxon>
        <taxon>Anguininae</taxon>
        <taxon>Ditylenchus</taxon>
    </lineage>
</organism>
<evidence type="ECO:0000259" key="15">
    <source>
        <dbReference type="PROSITE" id="PS50969"/>
    </source>
</evidence>
<dbReference type="GO" id="GO:0005744">
    <property type="term" value="C:TIM23 mitochondrial import inner membrane translocase complex"/>
    <property type="evidence" value="ECO:0007669"/>
    <property type="project" value="UniProtKB-UniRule"/>
</dbReference>
<name>A0A915EML6_9BILA</name>